<reference evidence="1" key="1">
    <citation type="submission" date="2024-12" db="EMBL/GenBank/DDBJ databases">
        <title>Comparative genomics and development of molecular markers within Purpureocillium lilacinum and among Purpureocillium species.</title>
        <authorList>
            <person name="Yeh Z.-Y."/>
            <person name="Ni N.-T."/>
            <person name="Lo P.-H."/>
            <person name="Mushyakhwo K."/>
            <person name="Lin C.-F."/>
            <person name="Nai Y.-S."/>
        </authorList>
    </citation>
    <scope>NUCLEOTIDE SEQUENCE</scope>
    <source>
        <strain evidence="1">NCHU-NPUST-175</strain>
    </source>
</reference>
<dbReference type="EMBL" id="JBGNUJ010000003">
    <property type="protein sequence ID" value="KAL3962996.1"/>
    <property type="molecule type" value="Genomic_DNA"/>
</dbReference>
<gene>
    <name evidence="1" type="ORF">ACCO45_004519</name>
</gene>
<evidence type="ECO:0000313" key="2">
    <source>
        <dbReference type="Proteomes" id="UP001638806"/>
    </source>
</evidence>
<organism evidence="1 2">
    <name type="scientific">Purpureocillium lilacinum</name>
    <name type="common">Paecilomyces lilacinus</name>
    <dbReference type="NCBI Taxonomy" id="33203"/>
    <lineage>
        <taxon>Eukaryota</taxon>
        <taxon>Fungi</taxon>
        <taxon>Dikarya</taxon>
        <taxon>Ascomycota</taxon>
        <taxon>Pezizomycotina</taxon>
        <taxon>Sordariomycetes</taxon>
        <taxon>Hypocreomycetidae</taxon>
        <taxon>Hypocreales</taxon>
        <taxon>Ophiocordycipitaceae</taxon>
        <taxon>Purpureocillium</taxon>
    </lineage>
</organism>
<name>A0ACC4E5T3_PURLI</name>
<comment type="caution">
    <text evidence="1">The sequence shown here is derived from an EMBL/GenBank/DDBJ whole genome shotgun (WGS) entry which is preliminary data.</text>
</comment>
<evidence type="ECO:0000313" key="1">
    <source>
        <dbReference type="EMBL" id="KAL3962996.1"/>
    </source>
</evidence>
<dbReference type="Proteomes" id="UP001638806">
    <property type="component" value="Unassembled WGS sequence"/>
</dbReference>
<protein>
    <submittedName>
        <fullName evidence="1">Uncharacterized protein</fullName>
    </submittedName>
</protein>
<proteinExistence type="predicted"/>
<sequence>MKKVNPNGLNESTFVRSRTLPRQTTKRYLSGIEAGIKHLHSLGSVHNDINPSNIMISDDDAAVIIDFDSCVKIGGRAGAANIKRTPGWYKKNSSSLDDVNNDFAALQEL</sequence>
<keyword evidence="2" id="KW-1185">Reference proteome</keyword>
<accession>A0ACC4E5T3</accession>